<name>A0A0F9CQC4_9ZZZZ</name>
<proteinExistence type="predicted"/>
<feature type="non-terminal residue" evidence="1">
    <location>
        <position position="288"/>
    </location>
</feature>
<dbReference type="SUPFAM" id="SSF53448">
    <property type="entry name" value="Nucleotide-diphospho-sugar transferases"/>
    <property type="match status" value="1"/>
</dbReference>
<dbReference type="Gene3D" id="3.90.550.10">
    <property type="entry name" value="Spore Coat Polysaccharide Biosynthesis Protein SpsA, Chain A"/>
    <property type="match status" value="1"/>
</dbReference>
<evidence type="ECO:0000313" key="1">
    <source>
        <dbReference type="EMBL" id="KKL07861.1"/>
    </source>
</evidence>
<reference evidence="1" key="1">
    <citation type="journal article" date="2015" name="Nature">
        <title>Complex archaea that bridge the gap between prokaryotes and eukaryotes.</title>
        <authorList>
            <person name="Spang A."/>
            <person name="Saw J.H."/>
            <person name="Jorgensen S.L."/>
            <person name="Zaremba-Niedzwiedzka K."/>
            <person name="Martijn J."/>
            <person name="Lind A.E."/>
            <person name="van Eijk R."/>
            <person name="Schleper C."/>
            <person name="Guy L."/>
            <person name="Ettema T.J."/>
        </authorList>
    </citation>
    <scope>NUCLEOTIDE SEQUENCE</scope>
</reference>
<dbReference type="EMBL" id="LAZR01043118">
    <property type="protein sequence ID" value="KKL07861.1"/>
    <property type="molecule type" value="Genomic_DNA"/>
</dbReference>
<gene>
    <name evidence="1" type="ORF">LCGC14_2581750</name>
</gene>
<protein>
    <recommendedName>
        <fullName evidence="2">Nucleotide-diphospho-sugar transferase domain-containing protein</fullName>
    </recommendedName>
</protein>
<organism evidence="1">
    <name type="scientific">marine sediment metagenome</name>
    <dbReference type="NCBI Taxonomy" id="412755"/>
    <lineage>
        <taxon>unclassified sequences</taxon>
        <taxon>metagenomes</taxon>
        <taxon>ecological metagenomes</taxon>
    </lineage>
</organism>
<sequence length="288" mass="32724">MTDNFWDSINNHGERPPATAAEASRRGIYVVAYGEPARRCARTLIASVHKYMPDVPVAVASDTELEEADISIVYADLDLGGRAVKTMMWSTTPSQWRQILYLDADTELVAPVYFLFDALDSGWELVISKDINGYDCIHSLWRRDTEELKLGKEAIGSDCALQLAGGVMAFRRTQPVKRFLEAWHKEWKKLARRDQGALIRAMYAHPVRMLVVGNEWNSFTGLFEGETAGILHHRGGPARRVVGWREGRLDDRRRWRHLAKGQAKRIHIICPETNTDSILRRLAEPLTD</sequence>
<accession>A0A0F9CQC4</accession>
<evidence type="ECO:0008006" key="2">
    <source>
        <dbReference type="Google" id="ProtNLM"/>
    </source>
</evidence>
<dbReference type="InterPro" id="IPR029044">
    <property type="entry name" value="Nucleotide-diphossugar_trans"/>
</dbReference>
<comment type="caution">
    <text evidence="1">The sequence shown here is derived from an EMBL/GenBank/DDBJ whole genome shotgun (WGS) entry which is preliminary data.</text>
</comment>
<dbReference type="AlphaFoldDB" id="A0A0F9CQC4"/>